<evidence type="ECO:0000313" key="2">
    <source>
        <dbReference type="Proteomes" id="UP000016932"/>
    </source>
</evidence>
<dbReference type="VEuPathDB" id="FungiDB:MYCFIDRAFT_79241"/>
<dbReference type="HOGENOM" id="CLU_1571323_0_0_1"/>
<protein>
    <submittedName>
        <fullName evidence="1">Uncharacterized protein</fullName>
    </submittedName>
</protein>
<dbReference type="EMBL" id="KB446564">
    <property type="protein sequence ID" value="EME78001.1"/>
    <property type="molecule type" value="Genomic_DNA"/>
</dbReference>
<proteinExistence type="predicted"/>
<dbReference type="RefSeq" id="XP_007931724.1">
    <property type="nucleotide sequence ID" value="XM_007933533.1"/>
</dbReference>
<reference evidence="1 2" key="1">
    <citation type="journal article" date="2012" name="PLoS Pathog.">
        <title>Diverse lifestyles and strategies of plant pathogenesis encoded in the genomes of eighteen Dothideomycetes fungi.</title>
        <authorList>
            <person name="Ohm R.A."/>
            <person name="Feau N."/>
            <person name="Henrissat B."/>
            <person name="Schoch C.L."/>
            <person name="Horwitz B.A."/>
            <person name="Barry K.W."/>
            <person name="Condon B.J."/>
            <person name="Copeland A.C."/>
            <person name="Dhillon B."/>
            <person name="Glaser F."/>
            <person name="Hesse C.N."/>
            <person name="Kosti I."/>
            <person name="LaButti K."/>
            <person name="Lindquist E.A."/>
            <person name="Lucas S."/>
            <person name="Salamov A.A."/>
            <person name="Bradshaw R.E."/>
            <person name="Ciuffetti L."/>
            <person name="Hamelin R.C."/>
            <person name="Kema G.H.J."/>
            <person name="Lawrence C."/>
            <person name="Scott J.A."/>
            <person name="Spatafora J.W."/>
            <person name="Turgeon B.G."/>
            <person name="de Wit P.J.G.M."/>
            <person name="Zhong S."/>
            <person name="Goodwin S.B."/>
            <person name="Grigoriev I.V."/>
        </authorList>
    </citation>
    <scope>NUCLEOTIDE SEQUENCE [LARGE SCALE GENOMIC DNA]</scope>
    <source>
        <strain evidence="1 2">CIRAD86</strain>
    </source>
</reference>
<evidence type="ECO:0000313" key="1">
    <source>
        <dbReference type="EMBL" id="EME78001.1"/>
    </source>
</evidence>
<dbReference type="OrthoDB" id="3645403at2759"/>
<keyword evidence="2" id="KW-1185">Reference proteome</keyword>
<dbReference type="PROSITE" id="PS51257">
    <property type="entry name" value="PROKAR_LIPOPROTEIN"/>
    <property type="match status" value="1"/>
</dbReference>
<dbReference type="Proteomes" id="UP000016932">
    <property type="component" value="Unassembled WGS sequence"/>
</dbReference>
<dbReference type="KEGG" id="pfj:MYCFIDRAFT_79241"/>
<organism evidence="1 2">
    <name type="scientific">Pseudocercospora fijiensis (strain CIRAD86)</name>
    <name type="common">Black leaf streak disease fungus</name>
    <name type="synonym">Mycosphaerella fijiensis</name>
    <dbReference type="NCBI Taxonomy" id="383855"/>
    <lineage>
        <taxon>Eukaryota</taxon>
        <taxon>Fungi</taxon>
        <taxon>Dikarya</taxon>
        <taxon>Ascomycota</taxon>
        <taxon>Pezizomycotina</taxon>
        <taxon>Dothideomycetes</taxon>
        <taxon>Dothideomycetidae</taxon>
        <taxon>Mycosphaerellales</taxon>
        <taxon>Mycosphaerellaceae</taxon>
        <taxon>Pseudocercospora</taxon>
    </lineage>
</organism>
<gene>
    <name evidence="1" type="ORF">MYCFIDRAFT_79241</name>
</gene>
<sequence length="170" mass="19762">MLFKYPAPGICMSGSACSWPTLIARCDSPDALRDVMNWNEVDFEWTRWIHPEPIGETLAILRTGKQICEEALPMFYGLNNFFFEDHRITGLLAKTLPPSRAKFFKNIHIQLVRLDRDGKAFEDSFDTLSKLSLDKLTSSMSKDTERCWLSDFQGRGKGLWTENKFYRRRL</sequence>
<dbReference type="GeneID" id="19341568"/>
<accession>M3A0R6</accession>
<dbReference type="AlphaFoldDB" id="M3A0R6"/>
<name>M3A0R6_PSEFD</name>